<dbReference type="GO" id="GO:0007165">
    <property type="term" value="P:signal transduction"/>
    <property type="evidence" value="ECO:0007669"/>
    <property type="project" value="UniProtKB-KW"/>
</dbReference>
<dbReference type="PRINTS" id="PR00260">
    <property type="entry name" value="CHEMTRNSDUCR"/>
</dbReference>
<proteinExistence type="inferred from homology"/>
<dbReference type="Gene3D" id="1.10.287.950">
    <property type="entry name" value="Methyl-accepting chemotaxis protein"/>
    <property type="match status" value="1"/>
</dbReference>
<dbReference type="GO" id="GO:0004888">
    <property type="term" value="F:transmembrane signaling receptor activity"/>
    <property type="evidence" value="ECO:0007669"/>
    <property type="project" value="InterPro"/>
</dbReference>
<reference evidence="15" key="2">
    <citation type="submission" date="2020-09" db="EMBL/GenBank/DDBJ databases">
        <title>Pseudomonas syringae pv. eriobotryae genome sequence causing loquat canker disease.</title>
        <authorList>
            <person name="Fukuda S."/>
            <person name="Tashiro H."/>
            <person name="Nagano Y."/>
        </authorList>
    </citation>
    <scope>NUCLEOTIDE SEQUENCE</scope>
    <source>
        <strain evidence="15">AM001</strain>
    </source>
</reference>
<keyword evidence="4" id="KW-0145">Chemotaxis</keyword>
<keyword evidence="2" id="KW-1003">Cell membrane</keyword>
<comment type="similarity">
    <text evidence="9">Belongs to the methyl-accepting chemotaxis (MCP) protein family.</text>
</comment>
<evidence type="ECO:0000256" key="12">
    <source>
        <dbReference type="SAM" id="Phobius"/>
    </source>
</evidence>
<dbReference type="PROSITE" id="PS50111">
    <property type="entry name" value="CHEMOTAXIS_TRANSDUC_2"/>
    <property type="match status" value="1"/>
</dbReference>
<dbReference type="EMBL" id="BMZW01000052">
    <property type="protein sequence ID" value="GFZ62830.1"/>
    <property type="molecule type" value="Genomic_DNA"/>
</dbReference>
<feature type="domain" description="Methyl-accepting transducer" evidence="13">
    <location>
        <begin position="270"/>
        <end position="506"/>
    </location>
</feature>
<comment type="caution">
    <text evidence="16">The sequence shown here is derived from an EMBL/GenBank/DDBJ whole genome shotgun (WGS) entry which is preliminary data.</text>
</comment>
<comment type="subcellular location">
    <subcellularLocation>
        <location evidence="1">Cell membrane</location>
        <topology evidence="1">Multi-pass membrane protein</topology>
    </subcellularLocation>
</comment>
<evidence type="ECO:0000256" key="3">
    <source>
        <dbReference type="ARBA" id="ARBA00022481"/>
    </source>
</evidence>
<evidence type="ECO:0000256" key="2">
    <source>
        <dbReference type="ARBA" id="ARBA00022475"/>
    </source>
</evidence>
<evidence type="ECO:0000256" key="1">
    <source>
        <dbReference type="ARBA" id="ARBA00004651"/>
    </source>
</evidence>
<dbReference type="SUPFAM" id="SSF58104">
    <property type="entry name" value="Methyl-accepting chemotaxis protein (MCP) signaling domain"/>
    <property type="match status" value="1"/>
</dbReference>
<dbReference type="EMBL" id="RBOA01000374">
    <property type="protein sequence ID" value="RML97111.1"/>
    <property type="molecule type" value="Genomic_DNA"/>
</dbReference>
<dbReference type="PANTHER" id="PTHR32089:SF120">
    <property type="entry name" value="METHYL-ACCEPTING CHEMOTAXIS PROTEIN TLPQ"/>
    <property type="match status" value="1"/>
</dbReference>
<keyword evidence="5 12" id="KW-0812">Transmembrane</keyword>
<sequence>MLLRQFSIAKRTLACFALMVMLVLGLGFFSLLQTAGIREEGLTIENDSLPGIALGDDIALAFAYTRFEVMKMLSATTSEELAQSSEAIKARRAVFANALKAYQPIISSDQERTLIDSISTHYQRYVDATELAHQLIKSNDSAAARQKVLREMPLVADELTSQLALLEKQNDESESDASDRATSAYERSKIITISTMVVAILCTLILAWRLTKSLSGPIGQALKASETIASGDLRANNMHIRGVDEAARLLQSMERMRSNLSTTLGQVDDAANQLSVATEEMSALMASSNRDLVTQNSEIEMAATAVTEMSHAVDEVAGNAVSTSEESKRSSQSANEGRDELARTMNSILELTHNVDSASEQAQLLAARTLEITKVLDVIRSVSEQTNLLALNAAIEAARAGEAGRGFAVVADEVRSLAHRTSESTREIETMIVHIQQGTRNTVSALAVSTEQAELTKAQAESANQALASIVSSVAVIDERNTLIATASEEQAQVAREVDQNLVRIRDLSAQSAVRADQTSSASQELAVLAASLHQALRQFKR</sequence>
<dbReference type="SMART" id="SM00283">
    <property type="entry name" value="MA"/>
    <property type="match status" value="1"/>
</dbReference>
<dbReference type="InterPro" id="IPR004089">
    <property type="entry name" value="MCPsignal_dom"/>
</dbReference>
<feature type="transmembrane region" description="Helical" evidence="12">
    <location>
        <begin position="12"/>
        <end position="36"/>
    </location>
</feature>
<dbReference type="AlphaFoldDB" id="A0A3M3A9I8"/>
<evidence type="ECO:0000256" key="10">
    <source>
        <dbReference type="PROSITE-ProRule" id="PRU00284"/>
    </source>
</evidence>
<name>A0A3M3A9I8_PSEA0</name>
<keyword evidence="8 10" id="KW-0807">Transducer</keyword>
<evidence type="ECO:0000256" key="11">
    <source>
        <dbReference type="SAM" id="MobiDB-lite"/>
    </source>
</evidence>
<evidence type="ECO:0000313" key="17">
    <source>
        <dbReference type="Proteomes" id="UP000272627"/>
    </source>
</evidence>
<gene>
    <name evidence="16" type="ORF">ALQ86_200108</name>
    <name evidence="15" type="ORF">PSE10A_53410</name>
</gene>
<dbReference type="GO" id="GO:0005886">
    <property type="term" value="C:plasma membrane"/>
    <property type="evidence" value="ECO:0007669"/>
    <property type="project" value="UniProtKB-SubCell"/>
</dbReference>
<dbReference type="Pfam" id="PF00015">
    <property type="entry name" value="MCPsignal"/>
    <property type="match status" value="1"/>
</dbReference>
<dbReference type="InterPro" id="IPR024478">
    <property type="entry name" value="HlyB_4HB_MCP"/>
</dbReference>
<evidence type="ECO:0000259" key="14">
    <source>
        <dbReference type="PROSITE" id="PS50885"/>
    </source>
</evidence>
<accession>A0A3M3A9I8</accession>
<evidence type="ECO:0000256" key="6">
    <source>
        <dbReference type="ARBA" id="ARBA00022989"/>
    </source>
</evidence>
<dbReference type="Pfam" id="PF12729">
    <property type="entry name" value="4HB_MCP_1"/>
    <property type="match status" value="1"/>
</dbReference>
<evidence type="ECO:0000256" key="8">
    <source>
        <dbReference type="ARBA" id="ARBA00023224"/>
    </source>
</evidence>
<evidence type="ECO:0000256" key="5">
    <source>
        <dbReference type="ARBA" id="ARBA00022692"/>
    </source>
</evidence>
<evidence type="ECO:0000256" key="7">
    <source>
        <dbReference type="ARBA" id="ARBA00023136"/>
    </source>
</evidence>
<dbReference type="InterPro" id="IPR003660">
    <property type="entry name" value="HAMP_dom"/>
</dbReference>
<dbReference type="Proteomes" id="UP000630864">
    <property type="component" value="Unassembled WGS sequence"/>
</dbReference>
<organism evidence="16 17">
    <name type="scientific">Pseudomonas amygdali pv. eriobotryae</name>
    <dbReference type="NCBI Taxonomy" id="129137"/>
    <lineage>
        <taxon>Bacteria</taxon>
        <taxon>Pseudomonadati</taxon>
        <taxon>Pseudomonadota</taxon>
        <taxon>Gammaproteobacteria</taxon>
        <taxon>Pseudomonadales</taxon>
        <taxon>Pseudomonadaceae</taxon>
        <taxon>Pseudomonas</taxon>
        <taxon>Pseudomonas amygdali</taxon>
    </lineage>
</organism>
<dbReference type="CDD" id="cd06225">
    <property type="entry name" value="HAMP"/>
    <property type="match status" value="1"/>
</dbReference>
<evidence type="ECO:0000256" key="9">
    <source>
        <dbReference type="ARBA" id="ARBA00029447"/>
    </source>
</evidence>
<dbReference type="PROSITE" id="PS50885">
    <property type="entry name" value="HAMP"/>
    <property type="match status" value="1"/>
</dbReference>
<protein>
    <submittedName>
        <fullName evidence="15">Methyl-accepting chemotaxis protein</fullName>
    </submittedName>
</protein>
<dbReference type="FunFam" id="1.10.287.950:FF:000001">
    <property type="entry name" value="Methyl-accepting chemotaxis sensory transducer"/>
    <property type="match status" value="1"/>
</dbReference>
<dbReference type="Proteomes" id="UP000272627">
    <property type="component" value="Unassembled WGS sequence"/>
</dbReference>
<feature type="region of interest" description="Disordered" evidence="11">
    <location>
        <begin position="317"/>
        <end position="339"/>
    </location>
</feature>
<evidence type="ECO:0000256" key="4">
    <source>
        <dbReference type="ARBA" id="ARBA00022500"/>
    </source>
</evidence>
<evidence type="ECO:0000313" key="15">
    <source>
        <dbReference type="EMBL" id="GFZ62830.1"/>
    </source>
</evidence>
<dbReference type="Pfam" id="PF00672">
    <property type="entry name" value="HAMP"/>
    <property type="match status" value="1"/>
</dbReference>
<evidence type="ECO:0000259" key="13">
    <source>
        <dbReference type="PROSITE" id="PS50111"/>
    </source>
</evidence>
<keyword evidence="3" id="KW-0488">Methylation</keyword>
<dbReference type="GO" id="GO:0006935">
    <property type="term" value="P:chemotaxis"/>
    <property type="evidence" value="ECO:0007669"/>
    <property type="project" value="UniProtKB-KW"/>
</dbReference>
<feature type="domain" description="HAMP" evidence="14">
    <location>
        <begin position="212"/>
        <end position="265"/>
    </location>
</feature>
<reference evidence="16 17" key="1">
    <citation type="submission" date="2018-08" db="EMBL/GenBank/DDBJ databases">
        <title>Recombination of ecologically and evolutionarily significant loci maintains genetic cohesion in the Pseudomonas syringae species complex.</title>
        <authorList>
            <person name="Dillon M."/>
            <person name="Thakur S."/>
            <person name="Almeida R.N.D."/>
            <person name="Weir B.S."/>
            <person name="Guttman D.S."/>
        </authorList>
    </citation>
    <scope>NUCLEOTIDE SEQUENCE [LARGE SCALE GENOMIC DNA]</scope>
    <source>
        <strain evidence="16 17">ICMP 8636</strain>
    </source>
</reference>
<keyword evidence="6 12" id="KW-1133">Transmembrane helix</keyword>
<keyword evidence="7 12" id="KW-0472">Membrane</keyword>
<dbReference type="PANTHER" id="PTHR32089">
    <property type="entry name" value="METHYL-ACCEPTING CHEMOTAXIS PROTEIN MCPB"/>
    <property type="match status" value="1"/>
</dbReference>
<evidence type="ECO:0000313" key="16">
    <source>
        <dbReference type="EMBL" id="RML97111.1"/>
    </source>
</evidence>
<dbReference type="InterPro" id="IPR004090">
    <property type="entry name" value="Chemotax_Me-accpt_rcpt"/>
</dbReference>